<comment type="similarity">
    <text evidence="6">Belongs to the PINc/VapC protein family.</text>
</comment>
<keyword evidence="5" id="KW-0460">Magnesium</keyword>
<dbReference type="EMBL" id="BART01031073">
    <property type="protein sequence ID" value="GAH10402.1"/>
    <property type="molecule type" value="Genomic_DNA"/>
</dbReference>
<evidence type="ECO:0000256" key="5">
    <source>
        <dbReference type="ARBA" id="ARBA00022842"/>
    </source>
</evidence>
<dbReference type="GO" id="GO:0016787">
    <property type="term" value="F:hydrolase activity"/>
    <property type="evidence" value="ECO:0007669"/>
    <property type="project" value="UniProtKB-KW"/>
</dbReference>
<evidence type="ECO:0000259" key="8">
    <source>
        <dbReference type="Pfam" id="PF01850"/>
    </source>
</evidence>
<dbReference type="Pfam" id="PF01850">
    <property type="entry name" value="PIN"/>
    <property type="match status" value="1"/>
</dbReference>
<keyword evidence="3" id="KW-0479">Metal-binding</keyword>
<dbReference type="GO" id="GO:0046872">
    <property type="term" value="F:metal ion binding"/>
    <property type="evidence" value="ECO:0007669"/>
    <property type="project" value="UniProtKB-KW"/>
</dbReference>
<accession>X1CRH3</accession>
<comment type="cofactor">
    <cofactor evidence="1">
        <name>Mg(2+)</name>
        <dbReference type="ChEBI" id="CHEBI:18420"/>
    </cofactor>
</comment>
<dbReference type="GO" id="GO:0004518">
    <property type="term" value="F:nuclease activity"/>
    <property type="evidence" value="ECO:0007669"/>
    <property type="project" value="UniProtKB-KW"/>
</dbReference>
<keyword evidence="7" id="KW-0472">Membrane</keyword>
<name>X1CRH3_9ZZZZ</name>
<dbReference type="InterPro" id="IPR029060">
    <property type="entry name" value="PIN-like_dom_sf"/>
</dbReference>
<gene>
    <name evidence="9" type="ORF">S01H4_54061</name>
</gene>
<evidence type="ECO:0000256" key="2">
    <source>
        <dbReference type="ARBA" id="ARBA00022722"/>
    </source>
</evidence>
<proteinExistence type="inferred from homology"/>
<evidence type="ECO:0000313" key="9">
    <source>
        <dbReference type="EMBL" id="GAH10402.1"/>
    </source>
</evidence>
<dbReference type="CDD" id="cd18741">
    <property type="entry name" value="PIN_VapC4-5_FitB-like"/>
    <property type="match status" value="1"/>
</dbReference>
<feature type="transmembrane region" description="Helical" evidence="7">
    <location>
        <begin position="90"/>
        <end position="110"/>
    </location>
</feature>
<evidence type="ECO:0000256" key="3">
    <source>
        <dbReference type="ARBA" id="ARBA00022723"/>
    </source>
</evidence>
<dbReference type="InterPro" id="IPR002716">
    <property type="entry name" value="PIN_dom"/>
</dbReference>
<dbReference type="PANTHER" id="PTHR33653">
    <property type="entry name" value="RIBONUCLEASE VAPC2"/>
    <property type="match status" value="1"/>
</dbReference>
<organism evidence="9">
    <name type="scientific">marine sediment metagenome</name>
    <dbReference type="NCBI Taxonomy" id="412755"/>
    <lineage>
        <taxon>unclassified sequences</taxon>
        <taxon>metagenomes</taxon>
        <taxon>ecological metagenomes</taxon>
    </lineage>
</organism>
<keyword evidence="2" id="KW-0540">Nuclease</keyword>
<reference evidence="9" key="1">
    <citation type="journal article" date="2014" name="Front. Microbiol.">
        <title>High frequency of phylogenetically diverse reductive dehalogenase-homologous genes in deep subseafloor sedimentary metagenomes.</title>
        <authorList>
            <person name="Kawai M."/>
            <person name="Futagami T."/>
            <person name="Toyoda A."/>
            <person name="Takaki Y."/>
            <person name="Nishi S."/>
            <person name="Hori S."/>
            <person name="Arai W."/>
            <person name="Tsubouchi T."/>
            <person name="Morono Y."/>
            <person name="Uchiyama I."/>
            <person name="Ito T."/>
            <person name="Fujiyama A."/>
            <person name="Inagaki F."/>
            <person name="Takami H."/>
        </authorList>
    </citation>
    <scope>NUCLEOTIDE SEQUENCE</scope>
    <source>
        <strain evidence="9">Expedition CK06-06</strain>
    </source>
</reference>
<dbReference type="SUPFAM" id="SSF88723">
    <property type="entry name" value="PIN domain-like"/>
    <property type="match status" value="1"/>
</dbReference>
<dbReference type="PANTHER" id="PTHR33653:SF1">
    <property type="entry name" value="RIBONUCLEASE VAPC2"/>
    <property type="match status" value="1"/>
</dbReference>
<feature type="domain" description="PIN" evidence="8">
    <location>
        <begin position="4"/>
        <end position="113"/>
    </location>
</feature>
<evidence type="ECO:0000256" key="6">
    <source>
        <dbReference type="ARBA" id="ARBA00038093"/>
    </source>
</evidence>
<keyword evidence="7" id="KW-1133">Transmembrane helix</keyword>
<keyword evidence="4" id="KW-0378">Hydrolase</keyword>
<evidence type="ECO:0000256" key="4">
    <source>
        <dbReference type="ARBA" id="ARBA00022801"/>
    </source>
</evidence>
<dbReference type="InterPro" id="IPR050556">
    <property type="entry name" value="Type_II_TA_system_RNase"/>
</dbReference>
<sequence>MAEYLLDTTTIIDHLRGDKRVNSYLEEIGTRGDVAGCCCINITETYTGMKEKEKGKTDKFIESLYYFEVTSDIAKLAGRLKQKYVKKGKILAATDVIIAATVIAYGLALITKNVKHYPFPGLEVKEI</sequence>
<evidence type="ECO:0000256" key="1">
    <source>
        <dbReference type="ARBA" id="ARBA00001946"/>
    </source>
</evidence>
<dbReference type="Gene3D" id="3.40.50.1010">
    <property type="entry name" value="5'-nuclease"/>
    <property type="match status" value="1"/>
</dbReference>
<protein>
    <recommendedName>
        <fullName evidence="8">PIN domain-containing protein</fullName>
    </recommendedName>
</protein>
<keyword evidence="7" id="KW-0812">Transmembrane</keyword>
<comment type="caution">
    <text evidence="9">The sequence shown here is derived from an EMBL/GenBank/DDBJ whole genome shotgun (WGS) entry which is preliminary data.</text>
</comment>
<dbReference type="AlphaFoldDB" id="X1CRH3"/>
<evidence type="ECO:0000256" key="7">
    <source>
        <dbReference type="SAM" id="Phobius"/>
    </source>
</evidence>